<dbReference type="EMBL" id="CP154834">
    <property type="protein sequence ID" value="XAO75785.1"/>
    <property type="molecule type" value="Genomic_DNA"/>
</dbReference>
<sequence length="225" mass="26141">MTSVSAYHLTKIIPSNSEDEINFYYSNKNENILELFQTNTITAGNKIDAQISNAGYVFGNPYYDVSENVSNNLITSQPKHLDSIVSNNTVIKFDYLADRQDGRKIRISKIQVINKFTNEMIKKMELEQSYFGMTQSHTLRLKLDGINIYGRNFSQPEHYFFDYNTMIEALVIIISRAIIIQVHIMVIRYIFKRTIGDITMREKQKYPQNFATTFQMDMPQCIVAI</sequence>
<feature type="transmembrane region" description="Helical" evidence="1">
    <location>
        <begin position="169"/>
        <end position="191"/>
    </location>
</feature>
<dbReference type="AlphaFoldDB" id="A0AAU6WUR6"/>
<keyword evidence="1" id="KW-1133">Transmembrane helix</keyword>
<organism evidence="2 3">
    <name type="scientific">Chryseobacterium endophyticum</name>
    <dbReference type="NCBI Taxonomy" id="1854762"/>
    <lineage>
        <taxon>Bacteria</taxon>
        <taxon>Pseudomonadati</taxon>
        <taxon>Bacteroidota</taxon>
        <taxon>Flavobacteriia</taxon>
        <taxon>Flavobacteriales</taxon>
        <taxon>Weeksellaceae</taxon>
        <taxon>Chryseobacterium group</taxon>
        <taxon>Chryseobacterium</taxon>
    </lineage>
</organism>
<keyword evidence="1" id="KW-0812">Transmembrane</keyword>
<keyword evidence="1" id="KW-0472">Membrane</keyword>
<keyword evidence="3" id="KW-1185">Reference proteome</keyword>
<evidence type="ECO:0000313" key="3">
    <source>
        <dbReference type="Proteomes" id="UP001463665"/>
    </source>
</evidence>
<evidence type="ECO:0000256" key="1">
    <source>
        <dbReference type="SAM" id="Phobius"/>
    </source>
</evidence>
<proteinExistence type="predicted"/>
<accession>A0AAU6WUR6</accession>
<reference evidence="2 3" key="1">
    <citation type="submission" date="2024-04" db="EMBL/GenBank/DDBJ databases">
        <title>Genome sequencing and assembly of rice foliar adapted Chryseobacterium endophyticum OsEnb-ALM-A6.</title>
        <authorList>
            <person name="Kumar S."/>
            <person name="Javed M."/>
            <person name="Chouhan V."/>
            <person name="Charishma K."/>
            <person name="Patel A."/>
            <person name="Kumar M."/>
            <person name="Sahu K.P."/>
            <person name="Kumar A."/>
        </authorList>
    </citation>
    <scope>NUCLEOTIDE SEQUENCE [LARGE SCALE GENOMIC DNA]</scope>
    <source>
        <strain evidence="2 3">OsEnb-ALM-A6</strain>
    </source>
</reference>
<dbReference type="Proteomes" id="UP001463665">
    <property type="component" value="Chromosome"/>
</dbReference>
<name>A0AAU6WUR6_9FLAO</name>
<protein>
    <submittedName>
        <fullName evidence="2">Uncharacterized protein</fullName>
    </submittedName>
</protein>
<dbReference type="RefSeq" id="WP_345767353.1">
    <property type="nucleotide sequence ID" value="NZ_CP154834.1"/>
</dbReference>
<evidence type="ECO:0000313" key="2">
    <source>
        <dbReference type="EMBL" id="XAO75785.1"/>
    </source>
</evidence>
<gene>
    <name evidence="2" type="ORF">AAFP95_07995</name>
</gene>